<dbReference type="Gene3D" id="2.170.130.10">
    <property type="entry name" value="TonB-dependent receptor, plug domain"/>
    <property type="match status" value="1"/>
</dbReference>
<name>A0A1H3FPE2_9BACT</name>
<dbReference type="GO" id="GO:0009279">
    <property type="term" value="C:cell outer membrane"/>
    <property type="evidence" value="ECO:0007669"/>
    <property type="project" value="UniProtKB-SubCell"/>
</dbReference>
<dbReference type="Gene3D" id="2.60.40.1120">
    <property type="entry name" value="Carboxypeptidase-like, regulatory domain"/>
    <property type="match status" value="1"/>
</dbReference>
<dbReference type="InterPro" id="IPR012910">
    <property type="entry name" value="Plug_dom"/>
</dbReference>
<evidence type="ECO:0000256" key="6">
    <source>
        <dbReference type="ARBA" id="ARBA00023136"/>
    </source>
</evidence>
<dbReference type="InterPro" id="IPR039426">
    <property type="entry name" value="TonB-dep_rcpt-like"/>
</dbReference>
<dbReference type="InterPro" id="IPR008969">
    <property type="entry name" value="CarboxyPept-like_regulatory"/>
</dbReference>
<dbReference type="InterPro" id="IPR023997">
    <property type="entry name" value="TonB-dep_OMP_SusC/RagA_CS"/>
</dbReference>
<evidence type="ECO:0000313" key="14">
    <source>
        <dbReference type="Proteomes" id="UP000199249"/>
    </source>
</evidence>
<dbReference type="STRING" id="651662.SAMN04488069_104174"/>
<dbReference type="InterPro" id="IPR037066">
    <property type="entry name" value="Plug_dom_sf"/>
</dbReference>
<dbReference type="InterPro" id="IPR000531">
    <property type="entry name" value="Beta-barrel_TonB"/>
</dbReference>
<dbReference type="SUPFAM" id="SSF56935">
    <property type="entry name" value="Porins"/>
    <property type="match status" value="1"/>
</dbReference>
<organism evidence="13 14">
    <name type="scientific">Hymenobacter psychrophilus</name>
    <dbReference type="NCBI Taxonomy" id="651662"/>
    <lineage>
        <taxon>Bacteria</taxon>
        <taxon>Pseudomonadati</taxon>
        <taxon>Bacteroidota</taxon>
        <taxon>Cytophagia</taxon>
        <taxon>Cytophagales</taxon>
        <taxon>Hymenobacteraceae</taxon>
        <taxon>Hymenobacter</taxon>
    </lineage>
</organism>
<dbReference type="Pfam" id="PF07715">
    <property type="entry name" value="Plug"/>
    <property type="match status" value="1"/>
</dbReference>
<keyword evidence="4 8" id="KW-0812">Transmembrane</keyword>
<feature type="domain" description="TonB-dependent receptor-like beta-barrel" evidence="11">
    <location>
        <begin position="437"/>
        <end position="783"/>
    </location>
</feature>
<evidence type="ECO:0000256" key="9">
    <source>
        <dbReference type="RuleBase" id="RU003357"/>
    </source>
</evidence>
<dbReference type="Pfam" id="PF13715">
    <property type="entry name" value="CarbopepD_reg_2"/>
    <property type="match status" value="1"/>
</dbReference>
<proteinExistence type="inferred from homology"/>
<keyword evidence="10" id="KW-0732">Signal</keyword>
<dbReference type="Pfam" id="PF00593">
    <property type="entry name" value="TonB_dep_Rec_b-barrel"/>
    <property type="match status" value="1"/>
</dbReference>
<evidence type="ECO:0000256" key="1">
    <source>
        <dbReference type="ARBA" id="ARBA00004571"/>
    </source>
</evidence>
<keyword evidence="6 8" id="KW-0472">Membrane</keyword>
<protein>
    <submittedName>
        <fullName evidence="13">TonB-linked outer membrane protein, SusC/RagA family</fullName>
    </submittedName>
</protein>
<evidence type="ECO:0000256" key="8">
    <source>
        <dbReference type="PROSITE-ProRule" id="PRU01360"/>
    </source>
</evidence>
<keyword evidence="14" id="KW-1185">Reference proteome</keyword>
<evidence type="ECO:0000256" key="7">
    <source>
        <dbReference type="ARBA" id="ARBA00023237"/>
    </source>
</evidence>
<evidence type="ECO:0000256" key="3">
    <source>
        <dbReference type="ARBA" id="ARBA00022452"/>
    </source>
</evidence>
<sequence>MRKNYLFPLMGGMLLTASAAVGQTRVLSGRVTDAGGSGLPGVTVLERGTTNGTSTSADGSFTLSVRPGATLTISSIGFVTQTPSVGERTKLSITLVSNATALSEAVVVGYGTQAKRDLTGSVVQLSGKEVANAPLPSFEQALQGKAAGVFVESGSGKLGQGIRVRVRGVSSISGDNQPLYVVDGIPVVSDNLSSTSATTNPIADINPNDIASISVLKDAAATAIYGSRGTNGVVIVTTKRGQQGGTRFTLGYQTGWSTPTNKREFLNATEYIELLTEAGLNGGFSQASINARLTRYAAQADYATNGVNTNWQDRAFQKAPFSQYDLSLSGGNEKTKFFFSGQYSDNNGILVDNRYQRINTRFNLDNQATDRLKMGLNIGLSRSVNERLPNDNAFSSPMQIVALAPITPFIDPRSGLMSGLLDPATGEPNTTFPFYYNPLISVQNGDYVTTSYRILGNVYAQYQLLPGLMFNSQLGTDIINQSENQFLGRVTSRNTGPTNGFGFNATTNSARLVVNNYLGYNKVLNEVHTLDLTLGTSYEETQIKTNSVEGSQFASDAYKTLVSAAQITAGSSGETASTLVSYFGRANYNYAGKYLLGLSARLDGSSRFGVNNRYGFFPAASVGWLVSEESFLQNNAVLSLLKIRGSLGRTGNQGIPNFAALPLYSGTSGYVGIPGQRPLQLASPDLTWESTTQADVGIEFGFLDGRFSGEVGAYLKKTSDLVLSQPVPGTSGFASVFRNVGDMENRGIELSLTTRNIEGPFTWTTSFNAARNRNRVTNLDGPPILGSNLNRAQEGQPLGVFVGPEFAGVDPATGNALYYLNTPDANGNNDRSTTDVSNEAGLVPLGDPNPTWTGGITNTFTFKGFDLNVVVVGVFGNKIFDSGAQFYSVGFNNGPDNQTRDQLRRWRQPGDITDVPRAELFGGNGIALSSKFVRDGDYGRLRTATLGYTLPVTLAQRVRLQSVRVFAQGLNLLTFTKYKGWDPEVSTDYLAGNSNPTGNGTSTQGNINQGIDFYTAPQPRTYTFGVTLGF</sequence>
<comment type="similarity">
    <text evidence="8 9">Belongs to the TonB-dependent receptor family.</text>
</comment>
<accession>A0A1H3FPE2</accession>
<keyword evidence="2 8" id="KW-0813">Transport</keyword>
<comment type="subcellular location">
    <subcellularLocation>
        <location evidence="1 8">Cell outer membrane</location>
        <topology evidence="1 8">Multi-pass membrane protein</topology>
    </subcellularLocation>
</comment>
<dbReference type="Proteomes" id="UP000199249">
    <property type="component" value="Unassembled WGS sequence"/>
</dbReference>
<feature type="domain" description="TonB-dependent receptor plug" evidence="12">
    <location>
        <begin position="115"/>
        <end position="233"/>
    </location>
</feature>
<evidence type="ECO:0000259" key="12">
    <source>
        <dbReference type="Pfam" id="PF07715"/>
    </source>
</evidence>
<dbReference type="SUPFAM" id="SSF49464">
    <property type="entry name" value="Carboxypeptidase regulatory domain-like"/>
    <property type="match status" value="1"/>
</dbReference>
<evidence type="ECO:0000256" key="2">
    <source>
        <dbReference type="ARBA" id="ARBA00022448"/>
    </source>
</evidence>
<dbReference type="OrthoDB" id="9768177at2"/>
<feature type="signal peptide" evidence="10">
    <location>
        <begin position="1"/>
        <end position="19"/>
    </location>
</feature>
<keyword evidence="7 8" id="KW-0998">Cell outer membrane</keyword>
<dbReference type="EMBL" id="FNOV01000004">
    <property type="protein sequence ID" value="SDX92922.1"/>
    <property type="molecule type" value="Genomic_DNA"/>
</dbReference>
<evidence type="ECO:0000256" key="10">
    <source>
        <dbReference type="SAM" id="SignalP"/>
    </source>
</evidence>
<dbReference type="InterPro" id="IPR023996">
    <property type="entry name" value="TonB-dep_OMP_SusC/RagA"/>
</dbReference>
<dbReference type="PROSITE" id="PS52016">
    <property type="entry name" value="TONB_DEPENDENT_REC_3"/>
    <property type="match status" value="1"/>
</dbReference>
<keyword evidence="5 9" id="KW-0798">TonB box</keyword>
<dbReference type="NCBIfam" id="TIGR04057">
    <property type="entry name" value="SusC_RagA_signa"/>
    <property type="match status" value="1"/>
</dbReference>
<dbReference type="NCBIfam" id="TIGR04056">
    <property type="entry name" value="OMP_RagA_SusC"/>
    <property type="match status" value="1"/>
</dbReference>
<keyword evidence="3 8" id="KW-1134">Transmembrane beta strand</keyword>
<dbReference type="AlphaFoldDB" id="A0A1H3FPE2"/>
<evidence type="ECO:0000313" key="13">
    <source>
        <dbReference type="EMBL" id="SDX92922.1"/>
    </source>
</evidence>
<evidence type="ECO:0000256" key="4">
    <source>
        <dbReference type="ARBA" id="ARBA00022692"/>
    </source>
</evidence>
<feature type="chain" id="PRO_5011719477" evidence="10">
    <location>
        <begin position="20"/>
        <end position="1030"/>
    </location>
</feature>
<gene>
    <name evidence="13" type="ORF">SAMN04488069_104174</name>
</gene>
<dbReference type="Gene3D" id="2.40.170.20">
    <property type="entry name" value="TonB-dependent receptor, beta-barrel domain"/>
    <property type="match status" value="1"/>
</dbReference>
<dbReference type="InterPro" id="IPR036942">
    <property type="entry name" value="Beta-barrel_TonB_sf"/>
</dbReference>
<evidence type="ECO:0000256" key="5">
    <source>
        <dbReference type="ARBA" id="ARBA00023077"/>
    </source>
</evidence>
<reference evidence="14" key="1">
    <citation type="submission" date="2016-10" db="EMBL/GenBank/DDBJ databases">
        <authorList>
            <person name="Varghese N."/>
            <person name="Submissions S."/>
        </authorList>
    </citation>
    <scope>NUCLEOTIDE SEQUENCE [LARGE SCALE GENOMIC DNA]</scope>
    <source>
        <strain evidence="14">CGMCC 1.8975</strain>
    </source>
</reference>
<evidence type="ECO:0000259" key="11">
    <source>
        <dbReference type="Pfam" id="PF00593"/>
    </source>
</evidence>